<dbReference type="Proteomes" id="UP000769528">
    <property type="component" value="Unassembled WGS sequence"/>
</dbReference>
<evidence type="ECO:0000256" key="10">
    <source>
        <dbReference type="PROSITE-ProRule" id="PRU01389"/>
    </source>
</evidence>
<evidence type="ECO:0000256" key="2">
    <source>
        <dbReference type="ARBA" id="ARBA00009262"/>
    </source>
</evidence>
<name>A0A9P8PP55_9ASCO</name>
<dbReference type="GO" id="GO:0005737">
    <property type="term" value="C:cytoplasm"/>
    <property type="evidence" value="ECO:0007669"/>
    <property type="project" value="UniProtKB-SubCell"/>
</dbReference>
<dbReference type="InterPro" id="IPR047139">
    <property type="entry name" value="ANKZ1/VMS1"/>
</dbReference>
<feature type="active site" evidence="10">
    <location>
        <position position="261"/>
    </location>
</feature>
<sequence length="599" mass="68354">MSIDKSINQYETYVFQISDRVLNSLQLMHFDSSTTEEILPQPIKHEEDPGRQLTKENSPELIDKEFYKSDLYRFNLKRKLLGVPTLSEEEFEKLVDEQNESISGSDDSENDESQDDEEFKPTDKLETVFEKSIEKLQIAEAEEENFVSHLATRSPYILFKSDLLDEEKAFGVYKPLFNANQTDDPLAALKQWQSSALQDKKSAVFMIGGGHFAGAIVSHKPRSTKNNIVKPGDSSLEQSVEVLKHKSFHRYTTRRKQGGSQSASDNSRGKANSAGSSLRRQNEAMLQQEVRELLKSWETDLNGCEFIFIKANGSSNRKILVGYEGAVLESNDARLRTFPFTTKRATTTELKRAWVKLTHIHIINKPKIDEKQLKQKQTQEQLKQSTIQKVKKVDELSDDEKHSKELINYLKRGRAPLIIAYIKKHKLESNIILKPESEFYATPTLLHYASANGFKNLIGILIKTIRVDPALQNKANKTPYDLAANRQTRQAFQIARYELGENFTNWGNGHVGDPISRDDVEKLEKKQALQEEEEKKNLIKQALAKPVKSSEENLPVKKLGGLSLNQANLSSLTDDQRMRLMREQRARAAEARFKIQQGK</sequence>
<reference evidence="13" key="2">
    <citation type="submission" date="2021-01" db="EMBL/GenBank/DDBJ databases">
        <authorList>
            <person name="Schikora-Tamarit M.A."/>
        </authorList>
    </citation>
    <scope>NUCLEOTIDE SEQUENCE</scope>
    <source>
        <strain evidence="13">CBS6341</strain>
    </source>
</reference>
<dbReference type="EMBL" id="JAEUBF010000782">
    <property type="protein sequence ID" value="KAH3675072.1"/>
    <property type="molecule type" value="Genomic_DNA"/>
</dbReference>
<keyword evidence="4 10" id="KW-0540">Nuclease</keyword>
<comment type="domain">
    <text evidence="10">The VLRF1 domain mediates binding to the 60S ribosomal subunit.</text>
</comment>
<keyword evidence="9" id="KW-0175">Coiled coil</keyword>
<proteinExistence type="inferred from homology"/>
<evidence type="ECO:0000259" key="12">
    <source>
        <dbReference type="PROSITE" id="PS52044"/>
    </source>
</evidence>
<evidence type="ECO:0000256" key="8">
    <source>
        <dbReference type="ARBA" id="ARBA00023043"/>
    </source>
</evidence>
<feature type="domain" description="VLRF1" evidence="12">
    <location>
        <begin position="198"/>
        <end position="360"/>
    </location>
</feature>
<keyword evidence="5" id="KW-0677">Repeat</keyword>
<dbReference type="AlphaFoldDB" id="A0A9P8PP55"/>
<evidence type="ECO:0000313" key="13">
    <source>
        <dbReference type="EMBL" id="KAH3675072.1"/>
    </source>
</evidence>
<comment type="subcellular location">
    <subcellularLocation>
        <location evidence="1">Cytoplasm</location>
    </subcellularLocation>
</comment>
<dbReference type="PANTHER" id="PTHR16036">
    <property type="entry name" value="ANKYRIN REPEAT AND ZINC FINGER DOMAIN-CONTAINING PROTEIN 1"/>
    <property type="match status" value="1"/>
</dbReference>
<evidence type="ECO:0000313" key="14">
    <source>
        <dbReference type="Proteomes" id="UP000769528"/>
    </source>
</evidence>
<feature type="region of interest" description="Disordered" evidence="11">
    <location>
        <begin position="251"/>
        <end position="281"/>
    </location>
</feature>
<keyword evidence="3 10" id="KW-0963">Cytoplasm</keyword>
<feature type="compositionally biased region" description="Acidic residues" evidence="11">
    <location>
        <begin position="106"/>
        <end position="118"/>
    </location>
</feature>
<dbReference type="PROSITE" id="PS52044">
    <property type="entry name" value="VLRF1"/>
    <property type="match status" value="1"/>
</dbReference>
<dbReference type="GO" id="GO:0004519">
    <property type="term" value="F:endonuclease activity"/>
    <property type="evidence" value="ECO:0007669"/>
    <property type="project" value="UniProtKB-KW"/>
</dbReference>
<dbReference type="OrthoDB" id="429841at2759"/>
<evidence type="ECO:0000256" key="9">
    <source>
        <dbReference type="ARBA" id="ARBA00023054"/>
    </source>
</evidence>
<gene>
    <name evidence="13" type="ORF">WICMUC_002904</name>
</gene>
<dbReference type="SUPFAM" id="SSF48403">
    <property type="entry name" value="Ankyrin repeat"/>
    <property type="match status" value="1"/>
</dbReference>
<reference evidence="13" key="1">
    <citation type="journal article" date="2021" name="Open Biol.">
        <title>Shared evolutionary footprints suggest mitochondrial oxidative damage underlies multiple complex I losses in fungi.</title>
        <authorList>
            <person name="Schikora-Tamarit M.A."/>
            <person name="Marcet-Houben M."/>
            <person name="Nosek J."/>
            <person name="Gabaldon T."/>
        </authorList>
    </citation>
    <scope>NUCLEOTIDE SEQUENCE</scope>
    <source>
        <strain evidence="13">CBS6341</strain>
    </source>
</reference>
<comment type="caution">
    <text evidence="13">The sequence shown here is derived from an EMBL/GenBank/DDBJ whole genome shotgun (WGS) entry which is preliminary data.</text>
</comment>
<dbReference type="PANTHER" id="PTHR16036:SF2">
    <property type="entry name" value="TRNA ENDONUCLEASE ANKZF1"/>
    <property type="match status" value="1"/>
</dbReference>
<feature type="region of interest" description="Disordered" evidence="11">
    <location>
        <begin position="96"/>
        <end position="124"/>
    </location>
</feature>
<dbReference type="InterPro" id="IPR036770">
    <property type="entry name" value="Ankyrin_rpt-contain_sf"/>
</dbReference>
<keyword evidence="14" id="KW-1185">Reference proteome</keyword>
<comment type="similarity">
    <text evidence="2 10">Belongs to the ANKZF1/VMS1 family.</text>
</comment>
<dbReference type="GO" id="GO:0036503">
    <property type="term" value="P:ERAD pathway"/>
    <property type="evidence" value="ECO:0007669"/>
    <property type="project" value="TreeGrafter"/>
</dbReference>
<evidence type="ECO:0000256" key="4">
    <source>
        <dbReference type="ARBA" id="ARBA00022722"/>
    </source>
</evidence>
<evidence type="ECO:0000256" key="6">
    <source>
        <dbReference type="ARBA" id="ARBA00022759"/>
    </source>
</evidence>
<evidence type="ECO:0000256" key="7">
    <source>
        <dbReference type="ARBA" id="ARBA00022801"/>
    </source>
</evidence>
<organism evidence="13 14">
    <name type="scientific">Wickerhamomyces mucosus</name>
    <dbReference type="NCBI Taxonomy" id="1378264"/>
    <lineage>
        <taxon>Eukaryota</taxon>
        <taxon>Fungi</taxon>
        <taxon>Dikarya</taxon>
        <taxon>Ascomycota</taxon>
        <taxon>Saccharomycotina</taxon>
        <taxon>Saccharomycetes</taxon>
        <taxon>Phaffomycetales</taxon>
        <taxon>Wickerhamomycetaceae</taxon>
        <taxon>Wickerhamomyces</taxon>
    </lineage>
</organism>
<keyword evidence="7 10" id="KW-0378">Hydrolase</keyword>
<dbReference type="Gene3D" id="1.25.40.20">
    <property type="entry name" value="Ankyrin repeat-containing domain"/>
    <property type="match status" value="1"/>
</dbReference>
<evidence type="ECO:0000256" key="1">
    <source>
        <dbReference type="ARBA" id="ARBA00004496"/>
    </source>
</evidence>
<dbReference type="GO" id="GO:0016787">
    <property type="term" value="F:hydrolase activity"/>
    <property type="evidence" value="ECO:0007669"/>
    <property type="project" value="UniProtKB-KW"/>
</dbReference>
<protein>
    <recommendedName>
        <fullName evidence="12">VLRF1 domain-containing protein</fullName>
    </recommendedName>
</protein>
<keyword evidence="8" id="KW-0040">ANK repeat</keyword>
<accession>A0A9P8PP55</accession>
<evidence type="ECO:0000256" key="3">
    <source>
        <dbReference type="ARBA" id="ARBA00022490"/>
    </source>
</evidence>
<feature type="compositionally biased region" description="Polar residues" evidence="11">
    <location>
        <begin position="258"/>
        <end position="279"/>
    </location>
</feature>
<dbReference type="InterPro" id="IPR041175">
    <property type="entry name" value="VLRF1/Vms1"/>
</dbReference>
<dbReference type="Pfam" id="PF18826">
    <property type="entry name" value="bVLRF1"/>
    <property type="match status" value="1"/>
</dbReference>
<evidence type="ECO:0000256" key="5">
    <source>
        <dbReference type="ARBA" id="ARBA00022737"/>
    </source>
</evidence>
<keyword evidence="6 10" id="KW-0255">Endonuclease</keyword>
<evidence type="ECO:0000256" key="11">
    <source>
        <dbReference type="SAM" id="MobiDB-lite"/>
    </source>
</evidence>